<dbReference type="Proteomes" id="UP000190831">
    <property type="component" value="Chromosome C"/>
</dbReference>
<dbReference type="OrthoDB" id="4036304at2759"/>
<dbReference type="AlphaFoldDB" id="A0A1G4MAR1"/>
<feature type="region of interest" description="Disordered" evidence="7">
    <location>
        <begin position="220"/>
        <end position="240"/>
    </location>
</feature>
<feature type="coiled-coil region" evidence="6">
    <location>
        <begin position="137"/>
        <end position="185"/>
    </location>
</feature>
<evidence type="ECO:0000256" key="1">
    <source>
        <dbReference type="ARBA" id="ARBA00004496"/>
    </source>
</evidence>
<keyword evidence="5 6" id="KW-0175">Coiled coil</keyword>
<evidence type="ECO:0000256" key="7">
    <source>
        <dbReference type="SAM" id="MobiDB-lite"/>
    </source>
</evidence>
<dbReference type="EMBL" id="LT598485">
    <property type="protein sequence ID" value="SCW00825.1"/>
    <property type="molecule type" value="Genomic_DNA"/>
</dbReference>
<name>A0A1G4MAR1_LACFM</name>
<evidence type="ECO:0000313" key="8">
    <source>
        <dbReference type="EMBL" id="SCW00825.1"/>
    </source>
</evidence>
<feature type="compositionally biased region" description="Polar residues" evidence="7">
    <location>
        <begin position="18"/>
        <end position="33"/>
    </location>
</feature>
<dbReference type="InterPro" id="IPR031388">
    <property type="entry name" value="Tda11"/>
</dbReference>
<feature type="compositionally biased region" description="Polar residues" evidence="7">
    <location>
        <begin position="40"/>
        <end position="53"/>
    </location>
</feature>
<protein>
    <recommendedName>
        <fullName evidence="3 6">Topoisomerase I damage affected protein 11</fullName>
    </recommendedName>
</protein>
<feature type="compositionally biased region" description="Polar residues" evidence="7">
    <location>
        <begin position="276"/>
        <end position="301"/>
    </location>
</feature>
<comment type="subcellular location">
    <subcellularLocation>
        <location evidence="1 6">Cytoplasm</location>
    </subcellularLocation>
</comment>
<comment type="similarity">
    <text evidence="2 6">Belongs to the TDA11 family.</text>
</comment>
<evidence type="ECO:0000256" key="2">
    <source>
        <dbReference type="ARBA" id="ARBA00008382"/>
    </source>
</evidence>
<sequence length="394" mass="44161">MNKFDEFIEENDQKLNVDTTTRIEITHTPSGGTSPREPTRQSSVRRSLVQPQVTPGRPSDQEHPLKDTYSRPPNSMKLNRSNTLKRKSLIQPIISPEATPGEHRQQQQRTRSMSNASYHSRTSSIGSEHASPAGKDLNALLQMLANKELELLDSKRKVDDIKRSLHQEEQTLHMKSKELNELKVQVAKILNDNVAASTGFNGNESHAGELGKLGEDFEHMAQKKASPAPAPSPTPAKKESMWTRPLSLFNQFDQLIQHEIEKKLNWDDLEAPRPNPTNKHSNENNSSQPNSKSTHDNATSTEDVLGNVSTSLWNFVSDVRTGLLGINEEPEETETFQKQPQKNSSSTRKSRSSENHLKFIASEDEGDPSLLPRENGQASHLDAEVELIDYKSNT</sequence>
<evidence type="ECO:0000256" key="6">
    <source>
        <dbReference type="RuleBase" id="RU362140"/>
    </source>
</evidence>
<organism evidence="8 9">
    <name type="scientific">Lachancea fermentati</name>
    <name type="common">Zygosaccharomyces fermentati</name>
    <dbReference type="NCBI Taxonomy" id="4955"/>
    <lineage>
        <taxon>Eukaryota</taxon>
        <taxon>Fungi</taxon>
        <taxon>Dikarya</taxon>
        <taxon>Ascomycota</taxon>
        <taxon>Saccharomycotina</taxon>
        <taxon>Saccharomycetes</taxon>
        <taxon>Saccharomycetales</taxon>
        <taxon>Saccharomycetaceae</taxon>
        <taxon>Lachancea</taxon>
    </lineage>
</organism>
<evidence type="ECO:0000256" key="3">
    <source>
        <dbReference type="ARBA" id="ARBA00014140"/>
    </source>
</evidence>
<keyword evidence="9" id="KW-1185">Reference proteome</keyword>
<accession>A0A1G4MAR1</accession>
<dbReference type="GO" id="GO:0005737">
    <property type="term" value="C:cytoplasm"/>
    <property type="evidence" value="ECO:0007669"/>
    <property type="project" value="UniProtKB-SubCell"/>
</dbReference>
<feature type="region of interest" description="Disordered" evidence="7">
    <location>
        <begin position="18"/>
        <end position="131"/>
    </location>
</feature>
<evidence type="ECO:0000313" key="9">
    <source>
        <dbReference type="Proteomes" id="UP000190831"/>
    </source>
</evidence>
<feature type="compositionally biased region" description="Basic and acidic residues" evidence="7">
    <location>
        <begin position="59"/>
        <end position="69"/>
    </location>
</feature>
<feature type="region of interest" description="Disordered" evidence="7">
    <location>
        <begin position="266"/>
        <end position="301"/>
    </location>
</feature>
<feature type="compositionally biased region" description="Polar residues" evidence="7">
    <location>
        <begin position="107"/>
        <end position="126"/>
    </location>
</feature>
<gene>
    <name evidence="6" type="primary">TDA11</name>
    <name evidence="8" type="ORF">LAFE_0C12838G</name>
</gene>
<evidence type="ECO:0000256" key="5">
    <source>
        <dbReference type="ARBA" id="ARBA00023054"/>
    </source>
</evidence>
<proteinExistence type="inferred from homology"/>
<evidence type="ECO:0000256" key="4">
    <source>
        <dbReference type="ARBA" id="ARBA00022490"/>
    </source>
</evidence>
<feature type="region of interest" description="Disordered" evidence="7">
    <location>
        <begin position="328"/>
        <end position="394"/>
    </location>
</feature>
<keyword evidence="4 6" id="KW-0963">Cytoplasm</keyword>
<reference evidence="8 9" key="1">
    <citation type="submission" date="2016-03" db="EMBL/GenBank/DDBJ databases">
        <authorList>
            <person name="Devillers H."/>
        </authorList>
    </citation>
    <scope>NUCLEOTIDE SEQUENCE [LARGE SCALE GENOMIC DNA]</scope>
    <source>
        <strain evidence="8">CBS 6772</strain>
    </source>
</reference>
<dbReference type="Pfam" id="PF17084">
    <property type="entry name" value="TDA11"/>
    <property type="match status" value="2"/>
</dbReference>
<dbReference type="OMA" id="ERTLNWD"/>
<feature type="compositionally biased region" description="Polar residues" evidence="7">
    <location>
        <begin position="71"/>
        <end position="82"/>
    </location>
</feature>